<keyword evidence="2" id="KW-1185">Reference proteome</keyword>
<sequence>MQQPPHGETWIDRSDFWDELSDVSPWAGCCLSILQSSQVGPLRRALGCELKFRWDESPLFSVRKNQA</sequence>
<name>A0A834NX78_VESPE</name>
<proteinExistence type="predicted"/>
<protein>
    <submittedName>
        <fullName evidence="1">Uncharacterized protein</fullName>
    </submittedName>
</protein>
<organism evidence="1 2">
    <name type="scientific">Vespula pensylvanica</name>
    <name type="common">Western yellow jacket</name>
    <name type="synonym">Wasp</name>
    <dbReference type="NCBI Taxonomy" id="30213"/>
    <lineage>
        <taxon>Eukaryota</taxon>
        <taxon>Metazoa</taxon>
        <taxon>Ecdysozoa</taxon>
        <taxon>Arthropoda</taxon>
        <taxon>Hexapoda</taxon>
        <taxon>Insecta</taxon>
        <taxon>Pterygota</taxon>
        <taxon>Neoptera</taxon>
        <taxon>Endopterygota</taxon>
        <taxon>Hymenoptera</taxon>
        <taxon>Apocrita</taxon>
        <taxon>Aculeata</taxon>
        <taxon>Vespoidea</taxon>
        <taxon>Vespidae</taxon>
        <taxon>Vespinae</taxon>
        <taxon>Vespula</taxon>
    </lineage>
</organism>
<evidence type="ECO:0000313" key="1">
    <source>
        <dbReference type="EMBL" id="KAF7420131.1"/>
    </source>
</evidence>
<reference evidence="1" key="1">
    <citation type="journal article" date="2020" name="G3 (Bethesda)">
        <title>High-Quality Assemblies for Three Invasive Social Wasps from the &lt;i&gt;Vespula&lt;/i&gt; Genus.</title>
        <authorList>
            <person name="Harrop T.W.R."/>
            <person name="Guhlin J."/>
            <person name="McLaughlin G.M."/>
            <person name="Permina E."/>
            <person name="Stockwell P."/>
            <person name="Gilligan J."/>
            <person name="Le Lec M.F."/>
            <person name="Gruber M.A.M."/>
            <person name="Quinn O."/>
            <person name="Lovegrove M."/>
            <person name="Duncan E.J."/>
            <person name="Remnant E.J."/>
            <person name="Van Eeckhoven J."/>
            <person name="Graham B."/>
            <person name="Knapp R.A."/>
            <person name="Langford K.W."/>
            <person name="Kronenberg Z."/>
            <person name="Press M.O."/>
            <person name="Eacker S.M."/>
            <person name="Wilson-Rankin E.E."/>
            <person name="Purcell J."/>
            <person name="Lester P.J."/>
            <person name="Dearden P.K."/>
        </authorList>
    </citation>
    <scope>NUCLEOTIDE SEQUENCE</scope>
    <source>
        <strain evidence="1">Volc-1</strain>
    </source>
</reference>
<dbReference type="AlphaFoldDB" id="A0A834NX78"/>
<gene>
    <name evidence="1" type="ORF">H0235_010428</name>
</gene>
<comment type="caution">
    <text evidence="1">The sequence shown here is derived from an EMBL/GenBank/DDBJ whole genome shotgun (WGS) entry which is preliminary data.</text>
</comment>
<accession>A0A834NX78</accession>
<evidence type="ECO:0000313" key="2">
    <source>
        <dbReference type="Proteomes" id="UP000600918"/>
    </source>
</evidence>
<dbReference type="EMBL" id="JACSDY010000009">
    <property type="protein sequence ID" value="KAF7420131.1"/>
    <property type="molecule type" value="Genomic_DNA"/>
</dbReference>
<dbReference type="Proteomes" id="UP000600918">
    <property type="component" value="Unassembled WGS sequence"/>
</dbReference>